<dbReference type="Pfam" id="PF13202">
    <property type="entry name" value="EF-hand_5"/>
    <property type="match status" value="2"/>
</dbReference>
<dbReference type="SMART" id="SM00054">
    <property type="entry name" value="EFh"/>
    <property type="match status" value="4"/>
</dbReference>
<dbReference type="GO" id="GO:0005509">
    <property type="term" value="F:calcium ion binding"/>
    <property type="evidence" value="ECO:0007669"/>
    <property type="project" value="InterPro"/>
</dbReference>
<dbReference type="RefSeq" id="WP_181608177.1">
    <property type="nucleotide sequence ID" value="NZ_BAABAM010000001.1"/>
</dbReference>
<evidence type="ECO:0000313" key="3">
    <source>
        <dbReference type="Proteomes" id="UP000530928"/>
    </source>
</evidence>
<organism evidence="2 3">
    <name type="scientific">Nonomuraea soli</name>
    <dbReference type="NCBI Taxonomy" id="1032476"/>
    <lineage>
        <taxon>Bacteria</taxon>
        <taxon>Bacillati</taxon>
        <taxon>Actinomycetota</taxon>
        <taxon>Actinomycetes</taxon>
        <taxon>Streptosporangiales</taxon>
        <taxon>Streptosporangiaceae</taxon>
        <taxon>Nonomuraea</taxon>
    </lineage>
</organism>
<name>A0A7W0CDX3_9ACTN</name>
<dbReference type="InterPro" id="IPR002048">
    <property type="entry name" value="EF_hand_dom"/>
</dbReference>
<dbReference type="PROSITE" id="PS50222">
    <property type="entry name" value="EF_HAND_2"/>
    <property type="match status" value="2"/>
</dbReference>
<feature type="domain" description="EF-hand" evidence="1">
    <location>
        <begin position="5"/>
        <end position="40"/>
    </location>
</feature>
<comment type="caution">
    <text evidence="2">The sequence shown here is derived from an EMBL/GenBank/DDBJ whole genome shotgun (WGS) entry which is preliminary data.</text>
</comment>
<feature type="domain" description="EF-hand" evidence="1">
    <location>
        <begin position="132"/>
        <end position="167"/>
    </location>
</feature>
<dbReference type="PROSITE" id="PS00018">
    <property type="entry name" value="EF_HAND_1"/>
    <property type="match status" value="2"/>
</dbReference>
<evidence type="ECO:0000313" key="2">
    <source>
        <dbReference type="EMBL" id="MBA2889380.1"/>
    </source>
</evidence>
<sequence length="181" mass="19920">MPIDLRDHKLDRAFGHLDVSGTGEIDREDVLGLGARLLVGFGESPTSLIGRRLVDGFDGIWTALTRSLERDNDARLSPEDFRKGMTAAFVEGSGYDAVFRPAVEAVAELCDQNRDGTIGMREFRLMLGAFGTAYDDVGEAFDRLDRDHDGILTVSELVLAVREYYTGDDPHAPGNWLFGPL</sequence>
<proteinExistence type="predicted"/>
<dbReference type="InterPro" id="IPR011992">
    <property type="entry name" value="EF-hand-dom_pair"/>
</dbReference>
<gene>
    <name evidence="2" type="ORF">HNR30_000715</name>
</gene>
<evidence type="ECO:0000259" key="1">
    <source>
        <dbReference type="PROSITE" id="PS50222"/>
    </source>
</evidence>
<dbReference type="Proteomes" id="UP000530928">
    <property type="component" value="Unassembled WGS sequence"/>
</dbReference>
<accession>A0A7W0CDX3</accession>
<dbReference type="SUPFAM" id="SSF47473">
    <property type="entry name" value="EF-hand"/>
    <property type="match status" value="1"/>
</dbReference>
<dbReference type="Gene3D" id="1.10.238.10">
    <property type="entry name" value="EF-hand"/>
    <property type="match status" value="1"/>
</dbReference>
<protein>
    <submittedName>
        <fullName evidence="2">Ca2+-binding EF-hand superfamily protein</fullName>
    </submittedName>
</protein>
<keyword evidence="3" id="KW-1185">Reference proteome</keyword>
<dbReference type="EMBL" id="JACDUR010000001">
    <property type="protein sequence ID" value="MBA2889380.1"/>
    <property type="molecule type" value="Genomic_DNA"/>
</dbReference>
<dbReference type="InterPro" id="IPR018247">
    <property type="entry name" value="EF_Hand_1_Ca_BS"/>
</dbReference>
<dbReference type="AlphaFoldDB" id="A0A7W0CDX3"/>
<reference evidence="2 3" key="1">
    <citation type="submission" date="2020-07" db="EMBL/GenBank/DDBJ databases">
        <title>Genomic Encyclopedia of Type Strains, Phase IV (KMG-IV): sequencing the most valuable type-strain genomes for metagenomic binning, comparative biology and taxonomic classification.</title>
        <authorList>
            <person name="Goeker M."/>
        </authorList>
    </citation>
    <scope>NUCLEOTIDE SEQUENCE [LARGE SCALE GENOMIC DNA]</scope>
    <source>
        <strain evidence="2 3">DSM 45533</strain>
    </source>
</reference>